<gene>
    <name evidence="2" type="ORF">HDK90DRAFT_542095</name>
</gene>
<comment type="caution">
    <text evidence="2">The sequence shown here is derived from an EMBL/GenBank/DDBJ whole genome shotgun (WGS) entry which is preliminary data.</text>
</comment>
<protein>
    <submittedName>
        <fullName evidence="2">Uncharacterized protein</fullName>
    </submittedName>
</protein>
<proteinExistence type="predicted"/>
<feature type="coiled-coil region" evidence="1">
    <location>
        <begin position="37"/>
        <end position="64"/>
    </location>
</feature>
<evidence type="ECO:0000256" key="1">
    <source>
        <dbReference type="SAM" id="Coils"/>
    </source>
</evidence>
<feature type="coiled-coil region" evidence="1">
    <location>
        <begin position="215"/>
        <end position="263"/>
    </location>
</feature>
<accession>A0ABR1YDG1</accession>
<dbReference type="EMBL" id="JBBWRZ010000011">
    <property type="protein sequence ID" value="KAK8225882.1"/>
    <property type="molecule type" value="Genomic_DNA"/>
</dbReference>
<evidence type="ECO:0000313" key="3">
    <source>
        <dbReference type="Proteomes" id="UP001492380"/>
    </source>
</evidence>
<name>A0ABR1YDG1_9PEZI</name>
<evidence type="ECO:0000313" key="2">
    <source>
        <dbReference type="EMBL" id="KAK8225882.1"/>
    </source>
</evidence>
<keyword evidence="1" id="KW-0175">Coiled coil</keyword>
<keyword evidence="3" id="KW-1185">Reference proteome</keyword>
<dbReference type="Proteomes" id="UP001492380">
    <property type="component" value="Unassembled WGS sequence"/>
</dbReference>
<sequence>MTLDDSEQVGRTLQYLYRIKQEHKFIAGRLDATLAAQNATQETLKELMARLAQVERQSSQVADETNQCRQACATANAGVNRGLEEVKANIERQCLKTKVLETNDHEKDCRLKTFLGLIQDVSQRLGQQEQSTSLLTTGMNRGLEEAKAHIERQCLKTKVLETNDHEKDGRLKTFLSMIQDVSQRLGQQEQSTALLLKSKGKLTKKHDDHDWESQVVNLKTENQGMRGELEAVKMQSGQLATDFKKLQEEMRELKRERSENLATQVQDASTIATVLVPRSQPEETQEPEMTQEKQQRCATFHAGDDWQDQTNLLKAPNQPRLANVLAQFLVLMPPCRSLNLLRPLDPPNLLVIVQKPRRMFPSGHFSYLDLASIQQSRKTHSLGPHLLLIPPRSSLNIPDLLGPLNPINLCVLVQRPRQRISRGPPSCLDLAVLTKQSKRMLFLSHLRSLNPLNRKAMFTFGGLLATTRNVRV</sequence>
<organism evidence="2 3">
    <name type="scientific">Phyllosticta capitalensis</name>
    <dbReference type="NCBI Taxonomy" id="121624"/>
    <lineage>
        <taxon>Eukaryota</taxon>
        <taxon>Fungi</taxon>
        <taxon>Dikarya</taxon>
        <taxon>Ascomycota</taxon>
        <taxon>Pezizomycotina</taxon>
        <taxon>Dothideomycetes</taxon>
        <taxon>Dothideomycetes incertae sedis</taxon>
        <taxon>Botryosphaeriales</taxon>
        <taxon>Phyllostictaceae</taxon>
        <taxon>Phyllosticta</taxon>
    </lineage>
</organism>
<reference evidence="2 3" key="1">
    <citation type="submission" date="2024-04" db="EMBL/GenBank/DDBJ databases">
        <title>Phyllosticta paracitricarpa is synonymous to the EU quarantine fungus P. citricarpa based on phylogenomic analyses.</title>
        <authorList>
            <consortium name="Lawrence Berkeley National Laboratory"/>
            <person name="Van Ingen-Buijs V.A."/>
            <person name="Van Westerhoven A.C."/>
            <person name="Haridas S."/>
            <person name="Skiadas P."/>
            <person name="Martin F."/>
            <person name="Groenewald J.Z."/>
            <person name="Crous P.W."/>
            <person name="Seidl M.F."/>
        </authorList>
    </citation>
    <scope>NUCLEOTIDE SEQUENCE [LARGE SCALE GENOMIC DNA]</scope>
    <source>
        <strain evidence="2 3">CBS 123374</strain>
    </source>
</reference>